<evidence type="ECO:0000313" key="4">
    <source>
        <dbReference type="Proteomes" id="UP000253273"/>
    </source>
</evidence>
<sequence length="121" mass="12717">MPRIVHDGGGGDDADARVLATDVTVADSFLARARGLMFRRSFPDGSALVFPFDGAAPRTLHMVCVPFDIDAVWLRGGRVERVARLSAWTGLGRAAADVVIELPAGAADGVRAGDTVRVEDG</sequence>
<gene>
    <name evidence="2" type="ORF">DU484_05135</name>
    <name evidence="1" type="ORF">DU500_05575</name>
</gene>
<evidence type="ECO:0000313" key="1">
    <source>
        <dbReference type="EMBL" id="AXG05953.1"/>
    </source>
</evidence>
<keyword evidence="4" id="KW-1185">Reference proteome</keyword>
<dbReference type="InterPro" id="IPR003795">
    <property type="entry name" value="DUF192"/>
</dbReference>
<dbReference type="GeneID" id="37286339"/>
<dbReference type="OrthoDB" id="64208at2157"/>
<name>A0A345EAS8_9EURY</name>
<protein>
    <submittedName>
        <fullName evidence="2">DUF192 domain-containing protein</fullName>
    </submittedName>
</protein>
<dbReference type="EMBL" id="CP031148">
    <property type="protein sequence ID" value="AXG09300.1"/>
    <property type="molecule type" value="Genomic_DNA"/>
</dbReference>
<evidence type="ECO:0000313" key="2">
    <source>
        <dbReference type="EMBL" id="AXG09300.1"/>
    </source>
</evidence>
<dbReference type="EMBL" id="CP031150">
    <property type="protein sequence ID" value="AXG05953.1"/>
    <property type="molecule type" value="Genomic_DNA"/>
</dbReference>
<dbReference type="Pfam" id="PF02643">
    <property type="entry name" value="DUF192"/>
    <property type="match status" value="1"/>
</dbReference>
<accession>A0A345E181</accession>
<organism evidence="2 3">
    <name type="scientific">Haloplanus rubicundus</name>
    <dbReference type="NCBI Taxonomy" id="1547898"/>
    <lineage>
        <taxon>Archaea</taxon>
        <taxon>Methanobacteriati</taxon>
        <taxon>Methanobacteriota</taxon>
        <taxon>Stenosarchaea group</taxon>
        <taxon>Halobacteria</taxon>
        <taxon>Halobacteriales</taxon>
        <taxon>Haloferacaceae</taxon>
        <taxon>Haloplanus</taxon>
    </lineage>
</organism>
<reference evidence="1 4" key="2">
    <citation type="submission" date="2018-07" db="EMBL/GenBank/DDBJ databases">
        <title>Genome sequences of Haloplanus sp. CBA1113.</title>
        <authorList>
            <person name="Kim Y.B."/>
            <person name="Roh S.W."/>
        </authorList>
    </citation>
    <scope>NUCLEOTIDE SEQUENCE [LARGE SCALE GENOMIC DNA]</scope>
    <source>
        <strain evidence="1 4">CBA1113</strain>
    </source>
</reference>
<dbReference type="KEGG" id="haj:DU500_05575"/>
<reference evidence="2 3" key="1">
    <citation type="submission" date="2018-07" db="EMBL/GenBank/DDBJ databases">
        <title>Genome sequences of Haloplanus sp. CBA1112.</title>
        <authorList>
            <person name="Kim Y.B."/>
            <person name="Roh S.W."/>
        </authorList>
    </citation>
    <scope>NUCLEOTIDE SEQUENCE [LARGE SCALE GENOMIC DNA]</scope>
    <source>
        <strain evidence="2 3">CBA1112</strain>
    </source>
</reference>
<accession>A0A345EAS8</accession>
<dbReference type="Proteomes" id="UP000252985">
    <property type="component" value="Chromosome"/>
</dbReference>
<dbReference type="Proteomes" id="UP000253273">
    <property type="component" value="Chromosome"/>
</dbReference>
<dbReference type="KEGG" id="haq:DU484_05135"/>
<dbReference type="Gene3D" id="2.60.120.1140">
    <property type="entry name" value="Protein of unknown function DUF192"/>
    <property type="match status" value="1"/>
</dbReference>
<dbReference type="AlphaFoldDB" id="A0A345EAS8"/>
<dbReference type="RefSeq" id="WP_114585100.1">
    <property type="nucleotide sequence ID" value="NZ_CP031148.1"/>
</dbReference>
<proteinExistence type="predicted"/>
<evidence type="ECO:0000313" key="3">
    <source>
        <dbReference type="Proteomes" id="UP000252985"/>
    </source>
</evidence>
<dbReference type="InterPro" id="IPR038695">
    <property type="entry name" value="Saro_0823-like_sf"/>
</dbReference>